<evidence type="ECO:0000313" key="1">
    <source>
        <dbReference type="EMBL" id="GJU05165.1"/>
    </source>
</evidence>
<organism evidence="1 2">
    <name type="scientific">Tanacetum coccineum</name>
    <dbReference type="NCBI Taxonomy" id="301880"/>
    <lineage>
        <taxon>Eukaryota</taxon>
        <taxon>Viridiplantae</taxon>
        <taxon>Streptophyta</taxon>
        <taxon>Embryophyta</taxon>
        <taxon>Tracheophyta</taxon>
        <taxon>Spermatophyta</taxon>
        <taxon>Magnoliopsida</taxon>
        <taxon>eudicotyledons</taxon>
        <taxon>Gunneridae</taxon>
        <taxon>Pentapetalae</taxon>
        <taxon>asterids</taxon>
        <taxon>campanulids</taxon>
        <taxon>Asterales</taxon>
        <taxon>Asteraceae</taxon>
        <taxon>Asteroideae</taxon>
        <taxon>Anthemideae</taxon>
        <taxon>Anthemidinae</taxon>
        <taxon>Tanacetum</taxon>
    </lineage>
</organism>
<comment type="caution">
    <text evidence="1">The sequence shown here is derived from an EMBL/GenBank/DDBJ whole genome shotgun (WGS) entry which is preliminary data.</text>
</comment>
<evidence type="ECO:0008006" key="3">
    <source>
        <dbReference type="Google" id="ProtNLM"/>
    </source>
</evidence>
<reference evidence="1" key="1">
    <citation type="journal article" date="2022" name="Int. J. Mol. Sci.">
        <title>Draft Genome of Tanacetum Coccineum: Genomic Comparison of Closely Related Tanacetum-Family Plants.</title>
        <authorList>
            <person name="Yamashiro T."/>
            <person name="Shiraishi A."/>
            <person name="Nakayama K."/>
            <person name="Satake H."/>
        </authorList>
    </citation>
    <scope>NUCLEOTIDE SEQUENCE</scope>
</reference>
<protein>
    <recommendedName>
        <fullName evidence="3">NAC domain-containing protein</fullName>
    </recommendedName>
</protein>
<dbReference type="EMBL" id="BQNB010021322">
    <property type="protein sequence ID" value="GJU05165.1"/>
    <property type="molecule type" value="Genomic_DNA"/>
</dbReference>
<evidence type="ECO:0000313" key="2">
    <source>
        <dbReference type="Proteomes" id="UP001151760"/>
    </source>
</evidence>
<sequence length="298" mass="34373">MIESQEQFNINQEKFNMNFQAEMSCLQEMPSLRDSNQDPLVDIYYYEGSDEEDMDIDSLTMEPADTLLMGDEVIITTPAKETDEFIKANVRGENFDINSPLGEYVVDFLMENEDIADLPRHLVKQLFSYLVKHPSSTKRMSDEPLGDDLKLRSYDVIFSNSFFDFNDDFTLCNDNPLFDEEFEDISSLDPPKSAPLNYEPLCNHDSVSRSLKTSNLNLEELTAEIGLNDLIPTKIDDVYYDSEGDILFLEHLLIEETFSDPTPIVFPKKSTLLVIPLPYSEHIFLREVERFDPFFSLT</sequence>
<gene>
    <name evidence="1" type="ORF">Tco_1121595</name>
</gene>
<reference evidence="1" key="2">
    <citation type="submission" date="2022-01" db="EMBL/GenBank/DDBJ databases">
        <authorList>
            <person name="Yamashiro T."/>
            <person name="Shiraishi A."/>
            <person name="Satake H."/>
            <person name="Nakayama K."/>
        </authorList>
    </citation>
    <scope>NUCLEOTIDE SEQUENCE</scope>
</reference>
<name>A0ABQ5IZP2_9ASTR</name>
<accession>A0ABQ5IZP2</accession>
<keyword evidence="2" id="KW-1185">Reference proteome</keyword>
<dbReference type="Proteomes" id="UP001151760">
    <property type="component" value="Unassembled WGS sequence"/>
</dbReference>
<proteinExistence type="predicted"/>